<name>A0A383AFV9_9ZZZZ</name>
<sequence length="70" mass="8070">MVTVEDKMASIRKRNGRYQAQIRLPGKPALSKTFSYKQDAQRWARDLLPLALKITLARTRRVIRSRGESA</sequence>
<protein>
    <submittedName>
        <fullName evidence="1">Uncharacterized protein</fullName>
    </submittedName>
</protein>
<dbReference type="AlphaFoldDB" id="A0A383AFV9"/>
<dbReference type="EMBL" id="UINC01191429">
    <property type="protein sequence ID" value="SVE06075.1"/>
    <property type="molecule type" value="Genomic_DNA"/>
</dbReference>
<proteinExistence type="predicted"/>
<accession>A0A383AFV9</accession>
<organism evidence="1">
    <name type="scientific">marine metagenome</name>
    <dbReference type="NCBI Taxonomy" id="408172"/>
    <lineage>
        <taxon>unclassified sequences</taxon>
        <taxon>metagenomes</taxon>
        <taxon>ecological metagenomes</taxon>
    </lineage>
</organism>
<evidence type="ECO:0000313" key="1">
    <source>
        <dbReference type="EMBL" id="SVE06075.1"/>
    </source>
</evidence>
<gene>
    <name evidence="1" type="ORF">METZ01_LOCUS458929</name>
</gene>
<reference evidence="1" key="1">
    <citation type="submission" date="2018-05" db="EMBL/GenBank/DDBJ databases">
        <authorList>
            <person name="Lanie J.A."/>
            <person name="Ng W.-L."/>
            <person name="Kazmierczak K.M."/>
            <person name="Andrzejewski T.M."/>
            <person name="Davidsen T.M."/>
            <person name="Wayne K.J."/>
            <person name="Tettelin H."/>
            <person name="Glass J.I."/>
            <person name="Rusch D."/>
            <person name="Podicherti R."/>
            <person name="Tsui H.-C.T."/>
            <person name="Winkler M.E."/>
        </authorList>
    </citation>
    <scope>NUCLEOTIDE SEQUENCE</scope>
</reference>